<feature type="region of interest" description="Disordered" evidence="1">
    <location>
        <begin position="1"/>
        <end position="106"/>
    </location>
</feature>
<evidence type="ECO:0000313" key="3">
    <source>
        <dbReference type="Proteomes" id="UP001165160"/>
    </source>
</evidence>
<feature type="compositionally biased region" description="Basic and acidic residues" evidence="1">
    <location>
        <begin position="53"/>
        <end position="63"/>
    </location>
</feature>
<dbReference type="EMBL" id="BRXX01000112">
    <property type="protein sequence ID" value="GMH91127.1"/>
    <property type="molecule type" value="Genomic_DNA"/>
</dbReference>
<feature type="compositionally biased region" description="Low complexity" evidence="1">
    <location>
        <begin position="79"/>
        <end position="93"/>
    </location>
</feature>
<feature type="compositionally biased region" description="Basic residues" evidence="1">
    <location>
        <begin position="34"/>
        <end position="52"/>
    </location>
</feature>
<accession>A0A9W7EUI5</accession>
<evidence type="ECO:0000313" key="2">
    <source>
        <dbReference type="EMBL" id="GMH91127.1"/>
    </source>
</evidence>
<organism evidence="2 3">
    <name type="scientific">Triparma verrucosa</name>
    <dbReference type="NCBI Taxonomy" id="1606542"/>
    <lineage>
        <taxon>Eukaryota</taxon>
        <taxon>Sar</taxon>
        <taxon>Stramenopiles</taxon>
        <taxon>Ochrophyta</taxon>
        <taxon>Bolidophyceae</taxon>
        <taxon>Parmales</taxon>
        <taxon>Triparmaceae</taxon>
        <taxon>Triparma</taxon>
    </lineage>
</organism>
<feature type="compositionally biased region" description="Polar residues" evidence="1">
    <location>
        <begin position="64"/>
        <end position="78"/>
    </location>
</feature>
<keyword evidence="3" id="KW-1185">Reference proteome</keyword>
<sequence length="170" mass="18388">MATFEGDFVDPQPFPPSLVQADSTDESDNNNAPKKSKSKSKKSKKEKKRKVLKPIEVHSESRDSSNYGAGGYQQSQPFSATNSSNSNNASKTSIPNLYDPRERPSPSQALLHRFRIVAEAGLDLIGFGRSAQSYSYVPTDEGAGSVSGNGGGFEEPSNEHTMPKICCTIQ</sequence>
<dbReference type="Proteomes" id="UP001165160">
    <property type="component" value="Unassembled WGS sequence"/>
</dbReference>
<protein>
    <submittedName>
        <fullName evidence="2">Uncharacterized protein</fullName>
    </submittedName>
</protein>
<reference evidence="3" key="1">
    <citation type="journal article" date="2023" name="Commun. Biol.">
        <title>Genome analysis of Parmales, the sister group of diatoms, reveals the evolutionary specialization of diatoms from phago-mixotrophs to photoautotrophs.</title>
        <authorList>
            <person name="Ban H."/>
            <person name="Sato S."/>
            <person name="Yoshikawa S."/>
            <person name="Yamada K."/>
            <person name="Nakamura Y."/>
            <person name="Ichinomiya M."/>
            <person name="Sato N."/>
            <person name="Blanc-Mathieu R."/>
            <person name="Endo H."/>
            <person name="Kuwata A."/>
            <person name="Ogata H."/>
        </authorList>
    </citation>
    <scope>NUCLEOTIDE SEQUENCE [LARGE SCALE GENOMIC DNA]</scope>
    <source>
        <strain evidence="3">NIES 3699</strain>
    </source>
</reference>
<gene>
    <name evidence="2" type="ORF">TrVE_jg5051</name>
</gene>
<comment type="caution">
    <text evidence="2">The sequence shown here is derived from an EMBL/GenBank/DDBJ whole genome shotgun (WGS) entry which is preliminary data.</text>
</comment>
<proteinExistence type="predicted"/>
<name>A0A9W7EUI5_9STRA</name>
<dbReference type="AlphaFoldDB" id="A0A9W7EUI5"/>
<evidence type="ECO:0000256" key="1">
    <source>
        <dbReference type="SAM" id="MobiDB-lite"/>
    </source>
</evidence>